<evidence type="ECO:0000256" key="6">
    <source>
        <dbReference type="ARBA" id="ARBA00023136"/>
    </source>
</evidence>
<dbReference type="RefSeq" id="WP_092743953.1">
    <property type="nucleotide sequence ID" value="NZ_FMZC01000006.1"/>
</dbReference>
<keyword evidence="11" id="KW-1185">Reference proteome</keyword>
<dbReference type="GO" id="GO:0031460">
    <property type="term" value="P:glycine betaine transport"/>
    <property type="evidence" value="ECO:0007669"/>
    <property type="project" value="TreeGrafter"/>
</dbReference>
<dbReference type="GO" id="GO:0015220">
    <property type="term" value="F:choline transmembrane transporter activity"/>
    <property type="evidence" value="ECO:0007669"/>
    <property type="project" value="TreeGrafter"/>
</dbReference>
<dbReference type="OrthoDB" id="9808638at2"/>
<keyword evidence="2" id="KW-0813">Transport</keyword>
<dbReference type="PANTHER" id="PTHR30561:SF1">
    <property type="entry name" value="MULTIDRUG TRANSPORTER EMRE"/>
    <property type="match status" value="1"/>
</dbReference>
<dbReference type="GO" id="GO:0005886">
    <property type="term" value="C:plasma membrane"/>
    <property type="evidence" value="ECO:0007669"/>
    <property type="project" value="UniProtKB-SubCell"/>
</dbReference>
<feature type="transmembrane region" description="Helical" evidence="9">
    <location>
        <begin position="61"/>
        <end position="82"/>
    </location>
</feature>
<dbReference type="Gene3D" id="1.10.3730.20">
    <property type="match status" value="1"/>
</dbReference>
<evidence type="ECO:0000256" key="9">
    <source>
        <dbReference type="SAM" id="Phobius"/>
    </source>
</evidence>
<dbReference type="Pfam" id="PF00893">
    <property type="entry name" value="Multi_Drug_Res"/>
    <property type="match status" value="1"/>
</dbReference>
<dbReference type="SUPFAM" id="SSF103481">
    <property type="entry name" value="Multidrug resistance efflux transporter EmrE"/>
    <property type="match status" value="1"/>
</dbReference>
<reference evidence="10 11" key="1">
    <citation type="submission" date="2016-10" db="EMBL/GenBank/DDBJ databases">
        <authorList>
            <person name="de Groot N.N."/>
        </authorList>
    </citation>
    <scope>NUCLEOTIDE SEQUENCE [LARGE SCALE GENOMIC DNA]</scope>
    <source>
        <strain evidence="10 11">DSM 16619</strain>
    </source>
</reference>
<dbReference type="GO" id="GO:1990961">
    <property type="term" value="P:xenobiotic detoxification by transmembrane export across the plasma membrane"/>
    <property type="evidence" value="ECO:0007669"/>
    <property type="project" value="UniProtKB-ARBA"/>
</dbReference>
<evidence type="ECO:0000256" key="8">
    <source>
        <dbReference type="RuleBase" id="RU003942"/>
    </source>
</evidence>
<name>A0A1G6UZG2_9BURK</name>
<organism evidence="10 11">
    <name type="scientific">Paracidovorax valerianellae</name>
    <dbReference type="NCBI Taxonomy" id="187868"/>
    <lineage>
        <taxon>Bacteria</taxon>
        <taxon>Pseudomonadati</taxon>
        <taxon>Pseudomonadota</taxon>
        <taxon>Betaproteobacteria</taxon>
        <taxon>Burkholderiales</taxon>
        <taxon>Comamonadaceae</taxon>
        <taxon>Paracidovorax</taxon>
    </lineage>
</organism>
<feature type="transmembrane region" description="Helical" evidence="9">
    <location>
        <begin position="33"/>
        <end position="54"/>
    </location>
</feature>
<dbReference type="InterPro" id="IPR045324">
    <property type="entry name" value="Small_multidrug_res"/>
</dbReference>
<feature type="transmembrane region" description="Helical" evidence="9">
    <location>
        <begin position="7"/>
        <end position="27"/>
    </location>
</feature>
<keyword evidence="6 9" id="KW-0472">Membrane</keyword>
<evidence type="ECO:0000256" key="1">
    <source>
        <dbReference type="ARBA" id="ARBA00004651"/>
    </source>
</evidence>
<comment type="similarity">
    <text evidence="7 8">Belongs to the drug/metabolite transporter (DMT) superfamily. Small multidrug resistance (SMR) (TC 2.A.7.1) family.</text>
</comment>
<evidence type="ECO:0000256" key="4">
    <source>
        <dbReference type="ARBA" id="ARBA00022692"/>
    </source>
</evidence>
<dbReference type="GO" id="GO:0015297">
    <property type="term" value="F:antiporter activity"/>
    <property type="evidence" value="ECO:0007669"/>
    <property type="project" value="TreeGrafter"/>
</dbReference>
<evidence type="ECO:0000256" key="2">
    <source>
        <dbReference type="ARBA" id="ARBA00022448"/>
    </source>
</evidence>
<feature type="transmembrane region" description="Helical" evidence="9">
    <location>
        <begin position="88"/>
        <end position="107"/>
    </location>
</feature>
<dbReference type="AlphaFoldDB" id="A0A1G6UZG2"/>
<evidence type="ECO:0000313" key="10">
    <source>
        <dbReference type="EMBL" id="SDD46654.1"/>
    </source>
</evidence>
<dbReference type="FunFam" id="1.10.3730.20:FF:000001">
    <property type="entry name" value="Quaternary ammonium compound resistance transporter SugE"/>
    <property type="match status" value="1"/>
</dbReference>
<dbReference type="InterPro" id="IPR037185">
    <property type="entry name" value="EmrE-like"/>
</dbReference>
<evidence type="ECO:0000256" key="7">
    <source>
        <dbReference type="ARBA" id="ARBA00038032"/>
    </source>
</evidence>
<evidence type="ECO:0000256" key="5">
    <source>
        <dbReference type="ARBA" id="ARBA00022989"/>
    </source>
</evidence>
<gene>
    <name evidence="10" type="ORF">SAMN05192589_106207</name>
</gene>
<dbReference type="InterPro" id="IPR000390">
    <property type="entry name" value="Small_drug/metabolite_transptr"/>
</dbReference>
<dbReference type="PANTHER" id="PTHR30561">
    <property type="entry name" value="SMR FAMILY PROTON-DEPENDENT DRUG EFFLUX TRANSPORTER SUGE"/>
    <property type="match status" value="1"/>
</dbReference>
<sequence length="113" mass="11767">MTVPSSYLILGLAIAMEVIGTTALKASDGFTRLVPSLITGVAYAASFYALSLALKTIPVGVAYAIWSGIGIVLISVVGWVVFRQRLDLPAMLGMGLIIAGVLVVNLFSKSTGH</sequence>
<protein>
    <submittedName>
        <fullName evidence="10">Small multidrug resistance pump</fullName>
    </submittedName>
</protein>
<evidence type="ECO:0000256" key="3">
    <source>
        <dbReference type="ARBA" id="ARBA00022475"/>
    </source>
</evidence>
<evidence type="ECO:0000313" key="11">
    <source>
        <dbReference type="Proteomes" id="UP000198781"/>
    </source>
</evidence>
<dbReference type="GO" id="GO:0015199">
    <property type="term" value="F:amino-acid betaine transmembrane transporter activity"/>
    <property type="evidence" value="ECO:0007669"/>
    <property type="project" value="TreeGrafter"/>
</dbReference>
<keyword evidence="4 8" id="KW-0812">Transmembrane</keyword>
<dbReference type="STRING" id="187868.SAMN05192589_106207"/>
<accession>A0A1G6UZG2</accession>
<proteinExistence type="inferred from homology"/>
<comment type="subcellular location">
    <subcellularLocation>
        <location evidence="1 8">Cell membrane</location>
        <topology evidence="1 8">Multi-pass membrane protein</topology>
    </subcellularLocation>
</comment>
<dbReference type="EMBL" id="FMZC01000006">
    <property type="protein sequence ID" value="SDD46654.1"/>
    <property type="molecule type" value="Genomic_DNA"/>
</dbReference>
<keyword evidence="5 9" id="KW-1133">Transmembrane helix</keyword>
<keyword evidence="3" id="KW-1003">Cell membrane</keyword>
<dbReference type="Proteomes" id="UP000198781">
    <property type="component" value="Unassembled WGS sequence"/>
</dbReference>